<dbReference type="Pfam" id="PF16653">
    <property type="entry name" value="Sacchrp_dh_C"/>
    <property type="match status" value="1"/>
</dbReference>
<dbReference type="Gene3D" id="3.30.360.10">
    <property type="entry name" value="Dihydrodipicolinate Reductase, domain 2"/>
    <property type="match status" value="1"/>
</dbReference>
<dbReference type="RefSeq" id="WP_184555113.1">
    <property type="nucleotide sequence ID" value="NZ_BAAARS010000001.1"/>
</dbReference>
<reference evidence="4 5" key="1">
    <citation type="submission" date="2020-08" db="EMBL/GenBank/DDBJ databases">
        <title>Genomic Encyclopedia of Type Strains, Phase IV (KMG-IV): sequencing the most valuable type-strain genomes for metagenomic binning, comparative biology and taxonomic classification.</title>
        <authorList>
            <person name="Goeker M."/>
        </authorList>
    </citation>
    <scope>NUCLEOTIDE SEQUENCE [LARGE SCALE GENOMIC DNA]</scope>
    <source>
        <strain evidence="4 5">DSM 43350</strain>
    </source>
</reference>
<evidence type="ECO:0000259" key="2">
    <source>
        <dbReference type="Pfam" id="PF03435"/>
    </source>
</evidence>
<comment type="caution">
    <text evidence="4">The sequence shown here is derived from an EMBL/GenBank/DDBJ whole genome shotgun (WGS) entry which is preliminary data.</text>
</comment>
<dbReference type="SUPFAM" id="SSF51735">
    <property type="entry name" value="NAD(P)-binding Rossmann-fold domains"/>
    <property type="match status" value="1"/>
</dbReference>
<dbReference type="Pfam" id="PF03435">
    <property type="entry name" value="Sacchrp_dh_NADP"/>
    <property type="match status" value="1"/>
</dbReference>
<protein>
    <recommendedName>
        <fullName evidence="6">Saccharopine dehydrogenase</fullName>
    </recommendedName>
</protein>
<proteinExistence type="predicted"/>
<dbReference type="GO" id="GO:0005737">
    <property type="term" value="C:cytoplasm"/>
    <property type="evidence" value="ECO:0007669"/>
    <property type="project" value="TreeGrafter"/>
</dbReference>
<evidence type="ECO:0000313" key="5">
    <source>
        <dbReference type="Proteomes" id="UP000591537"/>
    </source>
</evidence>
<accession>A0A7W9T7W5</accession>
<dbReference type="PANTHER" id="PTHR11133">
    <property type="entry name" value="SACCHAROPINE DEHYDROGENASE"/>
    <property type="match status" value="1"/>
</dbReference>
<dbReference type="SUPFAM" id="SSF55347">
    <property type="entry name" value="Glyceraldehyde-3-phosphate dehydrogenase-like, C-terminal domain"/>
    <property type="match status" value="1"/>
</dbReference>
<dbReference type="Proteomes" id="UP000591537">
    <property type="component" value="Unassembled WGS sequence"/>
</dbReference>
<feature type="domain" description="Saccharopine dehydrogenase-like C-terminal" evidence="3">
    <location>
        <begin position="130"/>
        <end position="377"/>
    </location>
</feature>
<dbReference type="PANTHER" id="PTHR11133:SF22">
    <property type="entry name" value="ALPHA-AMINOADIPIC SEMIALDEHYDE SYNTHASE, MITOCHONDRIAL"/>
    <property type="match status" value="1"/>
</dbReference>
<dbReference type="InterPro" id="IPR036291">
    <property type="entry name" value="NAD(P)-bd_dom_sf"/>
</dbReference>
<evidence type="ECO:0000313" key="4">
    <source>
        <dbReference type="EMBL" id="MBB6074582.1"/>
    </source>
</evidence>
<organism evidence="4 5">
    <name type="scientific">Streptomyces paradoxus</name>
    <dbReference type="NCBI Taxonomy" id="66375"/>
    <lineage>
        <taxon>Bacteria</taxon>
        <taxon>Bacillati</taxon>
        <taxon>Actinomycetota</taxon>
        <taxon>Actinomycetes</taxon>
        <taxon>Kitasatosporales</taxon>
        <taxon>Streptomycetaceae</taxon>
        <taxon>Streptomyces</taxon>
    </lineage>
</organism>
<evidence type="ECO:0008006" key="6">
    <source>
        <dbReference type="Google" id="ProtNLM"/>
    </source>
</evidence>
<dbReference type="GO" id="GO:0004753">
    <property type="term" value="F:saccharopine dehydrogenase activity"/>
    <property type="evidence" value="ECO:0007669"/>
    <property type="project" value="TreeGrafter"/>
</dbReference>
<sequence>MANEPAAASGTVHWIGAGLSTGSGLAALCGTAGRVRLWHRTEARAADALGRLGLTGRAEPRAYTLPALASELAPGDVVVSMLPAPEHAPLLAECVRRGAHFACSSYVSDAVLEQVPDAVKAGLVVLTEAGLDPGIDHLFAHDLVARAREAIGDEVPASYTLTSYCGGVPAVPNDFTYRFSWAPAGVLGALRSPARYIEGGAQTVAERPWEATRRHVVEGETFEVYPNRDSVPFVAQYGLPDAWTARTFVRGTLRLEGWLRAWDGVFEELKTGDDGRIAALAGELAAAYPTTEDDHDRVVLAVSLDVRAESGRSWKGGYLLDLVGDAEESAMARCVSRTLALGVRHVLDGSLPPGLNRAAETATRSGQWLRELAGEGVEFTLRVDQ</sequence>
<gene>
    <name evidence="4" type="ORF">HNR57_000466</name>
</gene>
<dbReference type="GO" id="GO:0019878">
    <property type="term" value="P:lysine biosynthetic process via aminoadipic acid"/>
    <property type="evidence" value="ECO:0007669"/>
    <property type="project" value="TreeGrafter"/>
</dbReference>
<name>A0A7W9T7W5_9ACTN</name>
<dbReference type="InterPro" id="IPR051168">
    <property type="entry name" value="AASS"/>
</dbReference>
<dbReference type="InterPro" id="IPR032095">
    <property type="entry name" value="Sacchrp_dh-like_C"/>
</dbReference>
<keyword evidence="5" id="KW-1185">Reference proteome</keyword>
<feature type="domain" description="Saccharopine dehydrogenase NADP binding" evidence="2">
    <location>
        <begin position="12"/>
        <end position="125"/>
    </location>
</feature>
<evidence type="ECO:0000259" key="3">
    <source>
        <dbReference type="Pfam" id="PF16653"/>
    </source>
</evidence>
<dbReference type="InterPro" id="IPR005097">
    <property type="entry name" value="Sacchrp_dh_NADP-bd"/>
</dbReference>
<dbReference type="AlphaFoldDB" id="A0A7W9T7W5"/>
<evidence type="ECO:0000256" key="1">
    <source>
        <dbReference type="ARBA" id="ARBA00023002"/>
    </source>
</evidence>
<keyword evidence="1" id="KW-0560">Oxidoreductase</keyword>
<dbReference type="EMBL" id="JACHGV010000001">
    <property type="protein sequence ID" value="MBB6074582.1"/>
    <property type="molecule type" value="Genomic_DNA"/>
</dbReference>